<dbReference type="EMBL" id="GDHC01013283">
    <property type="protein sequence ID" value="JAQ05346.1"/>
    <property type="molecule type" value="Transcribed_RNA"/>
</dbReference>
<name>A0A146LE21_LYGHE</name>
<gene>
    <name evidence="1" type="ORF">g.14011</name>
</gene>
<proteinExistence type="predicted"/>
<dbReference type="AlphaFoldDB" id="A0A146LE21"/>
<evidence type="ECO:0000313" key="1">
    <source>
        <dbReference type="EMBL" id="JAQ05346.1"/>
    </source>
</evidence>
<reference evidence="1" key="1">
    <citation type="journal article" date="2016" name="Gigascience">
        <title>De novo construction of an expanded transcriptome assembly for the western tarnished plant bug, Lygus hesperus.</title>
        <authorList>
            <person name="Tassone E.E."/>
            <person name="Geib S.M."/>
            <person name="Hall B."/>
            <person name="Fabrick J.A."/>
            <person name="Brent C.S."/>
            <person name="Hull J.J."/>
        </authorList>
    </citation>
    <scope>NUCLEOTIDE SEQUENCE</scope>
</reference>
<organism evidence="1">
    <name type="scientific">Lygus hesperus</name>
    <name type="common">Western plant bug</name>
    <dbReference type="NCBI Taxonomy" id="30085"/>
    <lineage>
        <taxon>Eukaryota</taxon>
        <taxon>Metazoa</taxon>
        <taxon>Ecdysozoa</taxon>
        <taxon>Arthropoda</taxon>
        <taxon>Hexapoda</taxon>
        <taxon>Insecta</taxon>
        <taxon>Pterygota</taxon>
        <taxon>Neoptera</taxon>
        <taxon>Paraneoptera</taxon>
        <taxon>Hemiptera</taxon>
        <taxon>Heteroptera</taxon>
        <taxon>Panheteroptera</taxon>
        <taxon>Cimicomorpha</taxon>
        <taxon>Miridae</taxon>
        <taxon>Mirini</taxon>
        <taxon>Lygus</taxon>
    </lineage>
</organism>
<sequence>MDGEVGDVHFYCRQDIGGGVDADADVVADVVADVDVLENTQVDNPRRTSAHDTSNTVDTTVVSANGTVDTSTLSTGMLECYTTAIDGNKLAENPSDCCDDVHNILLDLHVHTPCELSAAVSNTSANNVVALDAVDGASETCITSGAVDGAPQSHPTLQGVSTDSQICNASNALLTTASELEVRSLSETTAPSINASTSMTTSKNATPTIHASDDIAMELMELSLDIGSPSSVDAVEVL</sequence>
<accession>A0A146LE21</accession>
<protein>
    <submittedName>
        <fullName evidence="1">Uncharacterized protein</fullName>
    </submittedName>
</protein>